<gene>
    <name evidence="2" type="primary">ydgA</name>
    <name evidence="2" type="ORF">ERS137939_03123</name>
</gene>
<organism evidence="2 3">
    <name type="scientific">Yersinia enterocolitica</name>
    <dbReference type="NCBI Taxonomy" id="630"/>
    <lineage>
        <taxon>Bacteria</taxon>
        <taxon>Pseudomonadati</taxon>
        <taxon>Pseudomonadota</taxon>
        <taxon>Gammaproteobacteria</taxon>
        <taxon>Enterobacterales</taxon>
        <taxon>Yersiniaceae</taxon>
        <taxon>Yersinia</taxon>
    </lineage>
</organism>
<dbReference type="Pfam" id="PF06097">
    <property type="entry name" value="DUF945"/>
    <property type="match status" value="1"/>
</dbReference>
<evidence type="ECO:0000313" key="3">
    <source>
        <dbReference type="Proteomes" id="UP000041356"/>
    </source>
</evidence>
<dbReference type="RefSeq" id="WP_050131600.1">
    <property type="nucleotide sequence ID" value="NZ_CP107093.1"/>
</dbReference>
<evidence type="ECO:0000256" key="1">
    <source>
        <dbReference type="SAM" id="MobiDB-lite"/>
    </source>
</evidence>
<feature type="compositionally biased region" description="Low complexity" evidence="1">
    <location>
        <begin position="500"/>
        <end position="509"/>
    </location>
</feature>
<proteinExistence type="predicted"/>
<evidence type="ECO:0000313" key="2">
    <source>
        <dbReference type="EMBL" id="CNG05728.1"/>
    </source>
</evidence>
<protein>
    <submittedName>
        <fullName evidence="2">GTP-binding protein YdgA</fullName>
    </submittedName>
</protein>
<name>A0A9P1PX49_YEREN</name>
<dbReference type="EMBL" id="CPZF01000008">
    <property type="protein sequence ID" value="CNG05728.1"/>
    <property type="molecule type" value="Genomic_DNA"/>
</dbReference>
<dbReference type="InterPro" id="IPR010352">
    <property type="entry name" value="DUF945"/>
</dbReference>
<feature type="compositionally biased region" description="Acidic residues" evidence="1">
    <location>
        <begin position="489"/>
        <end position="499"/>
    </location>
</feature>
<feature type="region of interest" description="Disordered" evidence="1">
    <location>
        <begin position="488"/>
        <end position="518"/>
    </location>
</feature>
<accession>A0A9P1PX49</accession>
<sequence>MKKSLVAVSVIVVLGAAWTGASWYTGKLIEQRMGELVNNANDQIRTLLPKAGVKFAYKDYQRGLFSSQVRYVLQADSSVAGEKALKDGDEVAFIETIDHGPFPLAQLKKFNLIPSMASVHTELANTPALKKLFEVTKGQSPFTADSRISYSGDTSSAITFIPIDYQQNTTSMKFSGAKIDADVSRDLRDVKMSGSSDSLVFASKNQWDQVEQFSLQGLVIKSDTNIGKFDLSIGSQLLGIKQIGLSIDGKETATLVGFNLNTQLGETDKDLNGKLTYTLDALKIQDNDFGSGKLAFAFDKLDGQSLKQFTNAYNQQVLKAVQAGENLDPVAYQEQMTEILMANLPALLKGNPTISIAPLSWKNAKGESTFTLNIALTDPAQAKAGSEPMLAQSVKKVDATLTIPMAMATELTTQAARLQGYNPEEAQKLAQQQVQGIAAMGQMFKLTTTKDDVISSSFHFADNQVDLNGQKMSLQEFVGLFGMFGGAPAEEDTGTESEDAPVAPEAAAPAPAPAPAAQ</sequence>
<reference evidence="2 3" key="1">
    <citation type="submission" date="2015-03" db="EMBL/GenBank/DDBJ databases">
        <authorList>
            <consortium name="Pathogen Informatics"/>
            <person name="Murphy D."/>
        </authorList>
    </citation>
    <scope>NUCLEOTIDE SEQUENCE [LARGE SCALE GENOMIC DNA]</scope>
    <source>
        <strain evidence="2 3">IP27818</strain>
    </source>
</reference>
<dbReference type="AlphaFoldDB" id="A0A9P1PX49"/>
<comment type="caution">
    <text evidence="2">The sequence shown here is derived from an EMBL/GenBank/DDBJ whole genome shotgun (WGS) entry which is preliminary data.</text>
</comment>
<dbReference type="Proteomes" id="UP000041356">
    <property type="component" value="Unassembled WGS sequence"/>
</dbReference>